<gene>
    <name evidence="2" type="ORF">CRG98_010675</name>
</gene>
<evidence type="ECO:0000313" key="3">
    <source>
        <dbReference type="Proteomes" id="UP000233551"/>
    </source>
</evidence>
<comment type="caution">
    <text evidence="2">The sequence shown here is derived from an EMBL/GenBank/DDBJ whole genome shotgun (WGS) entry which is preliminary data.</text>
</comment>
<name>A0A2I0KKH0_PUNGR</name>
<keyword evidence="3" id="KW-1185">Reference proteome</keyword>
<reference evidence="2 3" key="1">
    <citation type="submission" date="2017-11" db="EMBL/GenBank/DDBJ databases">
        <title>De-novo sequencing of pomegranate (Punica granatum L.) genome.</title>
        <authorList>
            <person name="Akparov Z."/>
            <person name="Amiraslanov A."/>
            <person name="Hajiyeva S."/>
            <person name="Abbasov M."/>
            <person name="Kaur K."/>
            <person name="Hamwieh A."/>
            <person name="Solovyev V."/>
            <person name="Salamov A."/>
            <person name="Braich B."/>
            <person name="Kosarev P."/>
            <person name="Mahmoud A."/>
            <person name="Hajiyev E."/>
            <person name="Babayeva S."/>
            <person name="Izzatullayeva V."/>
            <person name="Mammadov A."/>
            <person name="Mammadov A."/>
            <person name="Sharifova S."/>
            <person name="Ojaghi J."/>
            <person name="Eynullazada K."/>
            <person name="Bayramov B."/>
            <person name="Abdulazimova A."/>
            <person name="Shahmuradov I."/>
        </authorList>
    </citation>
    <scope>NUCLEOTIDE SEQUENCE [LARGE SCALE GENOMIC DNA]</scope>
    <source>
        <strain evidence="3">cv. AG2017</strain>
        <tissue evidence="2">Leaf</tissue>
    </source>
</reference>
<accession>A0A2I0KKH0</accession>
<organism evidence="2 3">
    <name type="scientific">Punica granatum</name>
    <name type="common">Pomegranate</name>
    <dbReference type="NCBI Taxonomy" id="22663"/>
    <lineage>
        <taxon>Eukaryota</taxon>
        <taxon>Viridiplantae</taxon>
        <taxon>Streptophyta</taxon>
        <taxon>Embryophyta</taxon>
        <taxon>Tracheophyta</taxon>
        <taxon>Spermatophyta</taxon>
        <taxon>Magnoliopsida</taxon>
        <taxon>eudicotyledons</taxon>
        <taxon>Gunneridae</taxon>
        <taxon>Pentapetalae</taxon>
        <taxon>rosids</taxon>
        <taxon>malvids</taxon>
        <taxon>Myrtales</taxon>
        <taxon>Lythraceae</taxon>
        <taxon>Punica</taxon>
    </lineage>
</organism>
<evidence type="ECO:0000313" key="2">
    <source>
        <dbReference type="EMBL" id="PKI68939.1"/>
    </source>
</evidence>
<dbReference type="EMBL" id="PGOL01000537">
    <property type="protein sequence ID" value="PKI68939.1"/>
    <property type="molecule type" value="Genomic_DNA"/>
</dbReference>
<feature type="region of interest" description="Disordered" evidence="1">
    <location>
        <begin position="13"/>
        <end position="39"/>
    </location>
</feature>
<dbReference type="AlphaFoldDB" id="A0A2I0KKH0"/>
<proteinExistence type="predicted"/>
<evidence type="ECO:0000256" key="1">
    <source>
        <dbReference type="SAM" id="MobiDB-lite"/>
    </source>
</evidence>
<dbReference type="Proteomes" id="UP000233551">
    <property type="component" value="Unassembled WGS sequence"/>
</dbReference>
<feature type="compositionally biased region" description="Basic and acidic residues" evidence="1">
    <location>
        <begin position="26"/>
        <end position="35"/>
    </location>
</feature>
<protein>
    <submittedName>
        <fullName evidence="2">Uncharacterized protein</fullName>
    </submittedName>
</protein>
<sequence length="179" mass="19565">MREDRWTRLVKKDEGVGTASGAGGAREVRRPRNEGTRSTFEGGNCGIRMYALEIVEPAADEDGALVGKKPTPVAKLWGASRMPRAVQWRLITIKAVQADKTVAEAALFGPLKAIGGWKQTGAPYYRTNLRSLSLPDRGPRSRWLTLFFCKGTTTRIKGASAWTKAVINSPAPKFGHNIL</sequence>